<proteinExistence type="predicted"/>
<dbReference type="GO" id="GO:0016740">
    <property type="term" value="F:transferase activity"/>
    <property type="evidence" value="ECO:0007669"/>
    <property type="project" value="UniProtKB-KW"/>
</dbReference>
<keyword evidence="1" id="KW-1133">Transmembrane helix</keyword>
<evidence type="ECO:0000313" key="4">
    <source>
        <dbReference type="Proteomes" id="UP000019322"/>
    </source>
</evidence>
<evidence type="ECO:0000259" key="2">
    <source>
        <dbReference type="PROSITE" id="PS50172"/>
    </source>
</evidence>
<feature type="transmembrane region" description="Helical" evidence="1">
    <location>
        <begin position="224"/>
        <end position="241"/>
    </location>
</feature>
<dbReference type="InterPro" id="IPR029044">
    <property type="entry name" value="Nucleotide-diphossugar_trans"/>
</dbReference>
<keyword evidence="1" id="KW-0812">Transmembrane</keyword>
<dbReference type="Pfam" id="PF00535">
    <property type="entry name" value="Glycos_transf_2"/>
    <property type="match status" value="1"/>
</dbReference>
<dbReference type="PROSITE" id="PS50172">
    <property type="entry name" value="BRCT"/>
    <property type="match status" value="1"/>
</dbReference>
<dbReference type="InterPro" id="IPR001173">
    <property type="entry name" value="Glyco_trans_2-like"/>
</dbReference>
<accession>A0AA86ANF6</accession>
<keyword evidence="1" id="KW-0472">Membrane</keyword>
<name>A0AA86ANF6_SULMK</name>
<dbReference type="AlphaFoldDB" id="A0AA86ANF6"/>
<evidence type="ECO:0000256" key="1">
    <source>
        <dbReference type="SAM" id="Phobius"/>
    </source>
</evidence>
<reference evidence="3 4" key="1">
    <citation type="journal article" date="2014" name="Environ. Microbiol.">
        <title>Insights into organohalide respiration and the versatile catabolism of Sulfurospirillum multivorans gained from comparative genomics and physiological studies.</title>
        <authorList>
            <person name="Goris T."/>
            <person name="Schubert T."/>
            <person name="Gadkari J."/>
            <person name="Wubet T."/>
            <person name="Tarkka M."/>
            <person name="Buscot F."/>
            <person name="Adrian L."/>
            <person name="Diekert G."/>
        </authorList>
    </citation>
    <scope>NUCLEOTIDE SEQUENCE [LARGE SCALE GENOMIC DNA]</scope>
    <source>
        <strain evidence="4">DM 12446 / JCM 15788 / NBRC 109480</strain>
    </source>
</reference>
<dbReference type="RefSeq" id="WP_025345561.1">
    <property type="nucleotide sequence ID" value="NZ_CP007201.1"/>
</dbReference>
<evidence type="ECO:0000313" key="3">
    <source>
        <dbReference type="EMBL" id="AHJ13719.1"/>
    </source>
</evidence>
<dbReference type="Gene3D" id="3.90.550.10">
    <property type="entry name" value="Spore Coat Polysaccharide Biosynthesis Protein SpsA, Chain A"/>
    <property type="match status" value="1"/>
</dbReference>
<feature type="domain" description="BRCT" evidence="2">
    <location>
        <begin position="1"/>
        <end position="81"/>
    </location>
</feature>
<protein>
    <submittedName>
        <fullName evidence="3">Glycosyl transferase, family 2</fullName>
    </submittedName>
</protein>
<gene>
    <name evidence="3" type="ORF">SMUL_2474</name>
</gene>
<dbReference type="InterPro" id="IPR001357">
    <property type="entry name" value="BRCT_dom"/>
</dbReference>
<dbReference type="KEGG" id="smul:SMUL_2474"/>
<dbReference type="Proteomes" id="UP000019322">
    <property type="component" value="Chromosome"/>
</dbReference>
<dbReference type="EMBL" id="CP007201">
    <property type="protein sequence ID" value="AHJ13719.1"/>
    <property type="molecule type" value="Genomic_DNA"/>
</dbReference>
<sequence>MNNLTFVIFTFNEEKRIERVIKNFQQFGEILLADNKSTDKTTEIAHRYGCKVFTREKEYEYVENQELVDFLYDQISTEWLYFGFADEMLDQKTLVEIQKIIASNRYEVISIDRKNYFYGQFCHDAFNARTNKIFKKHAIDFTDNPIHGFGKCIVPSEKVYYLEGAFFVHHFISNTAASYLNVINRYTETEMRFGYTEKKGLWYPLALVGYYFLKQYILKKGYKAGFAGLSLTLLMIFYAFVKNMKVYEKNHDLSTATIEEANDKHRDLILENMA</sequence>
<keyword evidence="3" id="KW-0808">Transferase</keyword>
<dbReference type="SUPFAM" id="SSF53448">
    <property type="entry name" value="Nucleotide-diphospho-sugar transferases"/>
    <property type="match status" value="1"/>
</dbReference>
<organism evidence="3 4">
    <name type="scientific">Sulfurospirillum multivorans (strain DM 12446 / JCM 15788 / NBRC 109480)</name>
    <dbReference type="NCBI Taxonomy" id="1150621"/>
    <lineage>
        <taxon>Bacteria</taxon>
        <taxon>Pseudomonadati</taxon>
        <taxon>Campylobacterota</taxon>
        <taxon>Epsilonproteobacteria</taxon>
        <taxon>Campylobacterales</taxon>
        <taxon>Sulfurospirillaceae</taxon>
        <taxon>Sulfurospirillum</taxon>
    </lineage>
</organism>